<keyword evidence="1" id="KW-1133">Transmembrane helix</keyword>
<keyword evidence="1" id="KW-0812">Transmembrane</keyword>
<organism evidence="2 3">
    <name type="scientific">Umbelopsis ramanniana AG</name>
    <dbReference type="NCBI Taxonomy" id="1314678"/>
    <lineage>
        <taxon>Eukaryota</taxon>
        <taxon>Fungi</taxon>
        <taxon>Fungi incertae sedis</taxon>
        <taxon>Mucoromycota</taxon>
        <taxon>Mucoromycotina</taxon>
        <taxon>Umbelopsidomycetes</taxon>
        <taxon>Umbelopsidales</taxon>
        <taxon>Umbelopsidaceae</taxon>
        <taxon>Umbelopsis</taxon>
    </lineage>
</organism>
<reference evidence="2" key="2">
    <citation type="journal article" date="2022" name="Proc. Natl. Acad. Sci. U.S.A.">
        <title>Diploid-dominant life cycles characterize the early evolution of Fungi.</title>
        <authorList>
            <person name="Amses K.R."/>
            <person name="Simmons D.R."/>
            <person name="Longcore J.E."/>
            <person name="Mondo S.J."/>
            <person name="Seto K."/>
            <person name="Jeronimo G.H."/>
            <person name="Bonds A.E."/>
            <person name="Quandt C.A."/>
            <person name="Davis W.J."/>
            <person name="Chang Y."/>
            <person name="Federici B.A."/>
            <person name="Kuo A."/>
            <person name="LaButti K."/>
            <person name="Pangilinan J."/>
            <person name="Andreopoulos W."/>
            <person name="Tritt A."/>
            <person name="Riley R."/>
            <person name="Hundley H."/>
            <person name="Johnson J."/>
            <person name="Lipzen A."/>
            <person name="Barry K."/>
            <person name="Lang B.F."/>
            <person name="Cuomo C.A."/>
            <person name="Buchler N.E."/>
            <person name="Grigoriev I.V."/>
            <person name="Spatafora J.W."/>
            <person name="Stajich J.E."/>
            <person name="James T.Y."/>
        </authorList>
    </citation>
    <scope>NUCLEOTIDE SEQUENCE</scope>
    <source>
        <strain evidence="2">AG</strain>
    </source>
</reference>
<dbReference type="GeneID" id="75913646"/>
<keyword evidence="1" id="KW-0472">Membrane</keyword>
<gene>
    <name evidence="2" type="ORF">K450DRAFT_236699</name>
</gene>
<dbReference type="Proteomes" id="UP001206595">
    <property type="component" value="Unassembled WGS sequence"/>
</dbReference>
<proteinExistence type="predicted"/>
<comment type="caution">
    <text evidence="2">The sequence shown here is derived from an EMBL/GenBank/DDBJ whole genome shotgun (WGS) entry which is preliminary data.</text>
</comment>
<evidence type="ECO:0000313" key="2">
    <source>
        <dbReference type="EMBL" id="KAI8580669.1"/>
    </source>
</evidence>
<dbReference type="EMBL" id="MU620911">
    <property type="protein sequence ID" value="KAI8580669.1"/>
    <property type="molecule type" value="Genomic_DNA"/>
</dbReference>
<sequence>MANGGGAFFPAITIRSRFTQVIILVAVVLNLGLAIYFWLPSEEQLSTSIGLAKEPLADLEDTIVADEDFAHDPEDSDEIGRPNKKVAVLNYAGAHDEVVVSILYTLAQIPEYDVDVFFTTPRYGIEKIMSPFYSKPLQDPYSFGSHYKPSAYPDVLIMASCDGSDIYYVGGAVETMVAAKPDMKVMCIVHNPQTLQDVHFRMSPLAEKGVLTMVGLSPHVADYLKDHKLPDLAKEFNPIFANVPTTVFVPTFDYRLPESCSTSGNTEMNEACKSNFVVQGIFETGRRDYGSLFDHLLNKIAADQEDWKNFHLLLLGQGSPFDLQEPLASHVSTYNDLPYLEYYDKIHHSLALLPAFASDSYLLYKASSSVGAALLTGVPLIADQALLDSYRHLSKDGVYFQNEGEHFIDTVERIRKLSVEDMNEKRSNASAMNSRIIKDNIAWCKAL</sequence>
<dbReference type="RefSeq" id="XP_051445673.1">
    <property type="nucleotide sequence ID" value="XM_051588301.1"/>
</dbReference>
<name>A0AAD5ECI2_UMBRA</name>
<protein>
    <submittedName>
        <fullName evidence="2">Uncharacterized protein</fullName>
    </submittedName>
</protein>
<dbReference type="AlphaFoldDB" id="A0AAD5ECI2"/>
<accession>A0AAD5ECI2</accession>
<feature type="transmembrane region" description="Helical" evidence="1">
    <location>
        <begin position="21"/>
        <end position="39"/>
    </location>
</feature>
<keyword evidence="3" id="KW-1185">Reference proteome</keyword>
<evidence type="ECO:0000313" key="3">
    <source>
        <dbReference type="Proteomes" id="UP001206595"/>
    </source>
</evidence>
<evidence type="ECO:0000256" key="1">
    <source>
        <dbReference type="SAM" id="Phobius"/>
    </source>
</evidence>
<reference evidence="2" key="1">
    <citation type="submission" date="2021-06" db="EMBL/GenBank/DDBJ databases">
        <authorList>
            <consortium name="DOE Joint Genome Institute"/>
            <person name="Mondo S.J."/>
            <person name="Amses K.R."/>
            <person name="Simmons D.R."/>
            <person name="Longcore J.E."/>
            <person name="Seto K."/>
            <person name="Alves G.H."/>
            <person name="Bonds A.E."/>
            <person name="Quandt C.A."/>
            <person name="Davis W.J."/>
            <person name="Chang Y."/>
            <person name="Letcher P.M."/>
            <person name="Powell M.J."/>
            <person name="Kuo A."/>
            <person name="Labutti K."/>
            <person name="Pangilinan J."/>
            <person name="Andreopoulos W."/>
            <person name="Tritt A."/>
            <person name="Riley R."/>
            <person name="Hundley H."/>
            <person name="Johnson J."/>
            <person name="Lipzen A."/>
            <person name="Barry K."/>
            <person name="Berbee M.L."/>
            <person name="Buchler N.E."/>
            <person name="Grigoriev I.V."/>
            <person name="Spatafora J.W."/>
            <person name="Stajich J.E."/>
            <person name="James T.Y."/>
        </authorList>
    </citation>
    <scope>NUCLEOTIDE SEQUENCE</scope>
    <source>
        <strain evidence="2">AG</strain>
    </source>
</reference>